<feature type="chain" id="PRO_5016270703" evidence="4">
    <location>
        <begin position="24"/>
        <end position="381"/>
    </location>
</feature>
<feature type="signal peptide" evidence="4">
    <location>
        <begin position="1"/>
        <end position="23"/>
    </location>
</feature>
<feature type="repeat" description="TPR" evidence="3">
    <location>
        <begin position="137"/>
        <end position="170"/>
    </location>
</feature>
<dbReference type="EMBL" id="QLLL01000001">
    <property type="protein sequence ID" value="RAJ10447.1"/>
    <property type="molecule type" value="Genomic_DNA"/>
</dbReference>
<feature type="repeat" description="TPR" evidence="3">
    <location>
        <begin position="102"/>
        <end position="135"/>
    </location>
</feature>
<dbReference type="PANTHER" id="PTHR44858:SF1">
    <property type="entry name" value="UDP-N-ACETYLGLUCOSAMINE--PEPTIDE N-ACETYLGLUCOSAMINYLTRANSFERASE SPINDLY-RELATED"/>
    <property type="match status" value="1"/>
</dbReference>
<keyword evidence="6" id="KW-1185">Reference proteome</keyword>
<accession>A0A327R951</accession>
<comment type="caution">
    <text evidence="5">The sequence shown here is derived from an EMBL/GenBank/DDBJ whole genome shotgun (WGS) entry which is preliminary data.</text>
</comment>
<evidence type="ECO:0000313" key="6">
    <source>
        <dbReference type="Proteomes" id="UP000249547"/>
    </source>
</evidence>
<gene>
    <name evidence="5" type="ORF">LX64_00049</name>
</gene>
<dbReference type="Gene3D" id="1.25.40.10">
    <property type="entry name" value="Tetratricopeptide repeat domain"/>
    <property type="match status" value="1"/>
</dbReference>
<sequence length="381" mass="43644">MQQKKRCLVIFFGLMATSFSLSAQSVQENNTQAGDQLMEAAITLMDNGNSDSAVILLDQALQLSPKNPTYTYEKAFAYYLKKDYKTALQLLQPFYKKGIATMSMFKLLGNSYDYLGEPKKALEVYEKGIEQFPGKAGYLYLEKGVVKMADNKYNEALQAFENGIRATPTHASNYYWAAKIFCNATEVPLWGLLYGEVFCNLERGSKRTEEISKLLLYTFKNRITFTDSSANVKLYSAPVNINISLPKKGELDPNALANQLKGVLDRFATGFYEPTFAVGTTPFKQINAATLYEIRLHVLNTYYEKGYDKKYNDVLFDYQRKILNAGHFEAYNYWLFSGGGDDELENWVDAHKSKWNEFIEWFKANPLKVDTDHYFSRSKYE</sequence>
<evidence type="ECO:0000256" key="2">
    <source>
        <dbReference type="ARBA" id="ARBA00022803"/>
    </source>
</evidence>
<evidence type="ECO:0000256" key="3">
    <source>
        <dbReference type="PROSITE-ProRule" id="PRU00339"/>
    </source>
</evidence>
<dbReference type="Pfam" id="PF12895">
    <property type="entry name" value="ANAPC3"/>
    <property type="match status" value="1"/>
</dbReference>
<keyword evidence="4" id="KW-0732">Signal</keyword>
<dbReference type="InterPro" id="IPR011990">
    <property type="entry name" value="TPR-like_helical_dom_sf"/>
</dbReference>
<dbReference type="Proteomes" id="UP000249547">
    <property type="component" value="Unassembled WGS sequence"/>
</dbReference>
<dbReference type="PANTHER" id="PTHR44858">
    <property type="entry name" value="TETRATRICOPEPTIDE REPEAT PROTEIN 6"/>
    <property type="match status" value="1"/>
</dbReference>
<evidence type="ECO:0000256" key="4">
    <source>
        <dbReference type="SAM" id="SignalP"/>
    </source>
</evidence>
<dbReference type="InterPro" id="IPR050498">
    <property type="entry name" value="Ycf3"/>
</dbReference>
<proteinExistence type="predicted"/>
<dbReference type="InterPro" id="IPR019734">
    <property type="entry name" value="TPR_rpt"/>
</dbReference>
<name>A0A327R951_9BACT</name>
<dbReference type="AlphaFoldDB" id="A0A327R951"/>
<organism evidence="5 6">
    <name type="scientific">Chitinophaga skermanii</name>
    <dbReference type="NCBI Taxonomy" id="331697"/>
    <lineage>
        <taxon>Bacteria</taxon>
        <taxon>Pseudomonadati</taxon>
        <taxon>Bacteroidota</taxon>
        <taxon>Chitinophagia</taxon>
        <taxon>Chitinophagales</taxon>
        <taxon>Chitinophagaceae</taxon>
        <taxon>Chitinophaga</taxon>
    </lineage>
</organism>
<evidence type="ECO:0000256" key="1">
    <source>
        <dbReference type="ARBA" id="ARBA00022737"/>
    </source>
</evidence>
<protein>
    <submittedName>
        <fullName evidence="5">Anaphase-promoting complex subunit 3</fullName>
    </submittedName>
</protein>
<dbReference type="SMART" id="SM00028">
    <property type="entry name" value="TPR"/>
    <property type="match status" value="3"/>
</dbReference>
<evidence type="ECO:0000313" key="5">
    <source>
        <dbReference type="EMBL" id="RAJ10447.1"/>
    </source>
</evidence>
<keyword evidence="1" id="KW-0677">Repeat</keyword>
<keyword evidence="2 3" id="KW-0802">TPR repeat</keyword>
<dbReference type="SUPFAM" id="SSF48452">
    <property type="entry name" value="TPR-like"/>
    <property type="match status" value="1"/>
</dbReference>
<dbReference type="PROSITE" id="PS50005">
    <property type="entry name" value="TPR"/>
    <property type="match status" value="2"/>
</dbReference>
<reference evidence="5 6" key="1">
    <citation type="submission" date="2018-06" db="EMBL/GenBank/DDBJ databases">
        <title>Genomic Encyclopedia of Archaeal and Bacterial Type Strains, Phase II (KMG-II): from individual species to whole genera.</title>
        <authorList>
            <person name="Goeker M."/>
        </authorList>
    </citation>
    <scope>NUCLEOTIDE SEQUENCE [LARGE SCALE GENOMIC DNA]</scope>
    <source>
        <strain evidence="5 6">DSM 23857</strain>
    </source>
</reference>